<dbReference type="InterPro" id="IPR032710">
    <property type="entry name" value="NTF2-like_dom_sf"/>
</dbReference>
<dbReference type="InterPro" id="IPR037401">
    <property type="entry name" value="SnoaL-like"/>
</dbReference>
<organism evidence="2 3">
    <name type="scientific">Candidatus Seongchinamella marina</name>
    <dbReference type="NCBI Taxonomy" id="2518990"/>
    <lineage>
        <taxon>Bacteria</taxon>
        <taxon>Pseudomonadati</taxon>
        <taxon>Pseudomonadota</taxon>
        <taxon>Gammaproteobacteria</taxon>
        <taxon>Cellvibrionales</taxon>
        <taxon>Halieaceae</taxon>
        <taxon>Seongchinamella</taxon>
    </lineage>
</organism>
<sequence>MCFLRSLLQVTQPHSKDKVMMDMGIPLETEDMADKLAIIEVLQLHSRGLDRLDSTLLQHCYWPEAEVDYGSYKGPAQAFAKLVVEALGGAYELTRHSLGNTLVSLEGSSARCESYVNADHLLPGGGQEMCFAGRYLDLLEKRQGQWRMLHRQVVMDWSRTREVEDERDSDAFLQLAKGSHGDQDPLHEFLNAGGHA</sequence>
<proteinExistence type="predicted"/>
<keyword evidence="3" id="KW-1185">Reference proteome</keyword>
<dbReference type="SUPFAM" id="SSF54427">
    <property type="entry name" value="NTF2-like"/>
    <property type="match status" value="1"/>
</dbReference>
<evidence type="ECO:0000313" key="2">
    <source>
        <dbReference type="EMBL" id="MCX2972367.1"/>
    </source>
</evidence>
<evidence type="ECO:0000313" key="3">
    <source>
        <dbReference type="Proteomes" id="UP001143307"/>
    </source>
</evidence>
<gene>
    <name evidence="2" type="ORF">EYC87_02035</name>
</gene>
<dbReference type="Gene3D" id="3.10.450.50">
    <property type="match status" value="1"/>
</dbReference>
<comment type="caution">
    <text evidence="2">The sequence shown here is derived from an EMBL/GenBank/DDBJ whole genome shotgun (WGS) entry which is preliminary data.</text>
</comment>
<name>A0ABT3SQV9_9GAMM</name>
<accession>A0ABT3SQV9</accession>
<dbReference type="EMBL" id="SHNP01000001">
    <property type="protein sequence ID" value="MCX2972367.1"/>
    <property type="molecule type" value="Genomic_DNA"/>
</dbReference>
<feature type="domain" description="SnoaL-like" evidence="1">
    <location>
        <begin position="31"/>
        <end position="151"/>
    </location>
</feature>
<protein>
    <submittedName>
        <fullName evidence="2">Nuclear transport factor 2 family protein</fullName>
    </submittedName>
</protein>
<evidence type="ECO:0000259" key="1">
    <source>
        <dbReference type="Pfam" id="PF13577"/>
    </source>
</evidence>
<reference evidence="2" key="1">
    <citation type="submission" date="2019-02" db="EMBL/GenBank/DDBJ databases">
        <authorList>
            <person name="Li S.-H."/>
        </authorList>
    </citation>
    <scope>NUCLEOTIDE SEQUENCE</scope>
    <source>
        <strain evidence="2">IMCC8485</strain>
    </source>
</reference>
<dbReference type="Pfam" id="PF13577">
    <property type="entry name" value="SnoaL_4"/>
    <property type="match status" value="1"/>
</dbReference>
<dbReference type="Proteomes" id="UP001143307">
    <property type="component" value="Unassembled WGS sequence"/>
</dbReference>